<evidence type="ECO:0000313" key="2">
    <source>
        <dbReference type="Proteomes" id="UP000257559"/>
    </source>
</evidence>
<evidence type="ECO:0000313" key="1">
    <source>
        <dbReference type="EMBL" id="SYV97260.1"/>
    </source>
</evidence>
<reference evidence="2" key="1">
    <citation type="submission" date="2018-06" db="EMBL/GenBank/DDBJ databases">
        <authorList>
            <consortium name="Pathogen Informatics"/>
        </authorList>
    </citation>
    <scope>NUCLEOTIDE SEQUENCE [LARGE SCALE GENOMIC DNA]</scope>
    <source>
        <strain evidence="2">NCTC10132</strain>
    </source>
</reference>
<organism evidence="1 2">
    <name type="scientific">Mycoplasmopsis edwardii</name>
    <dbReference type="NCBI Taxonomy" id="53558"/>
    <lineage>
        <taxon>Bacteria</taxon>
        <taxon>Bacillati</taxon>
        <taxon>Mycoplasmatota</taxon>
        <taxon>Mycoplasmoidales</taxon>
        <taxon>Metamycoplasmataceae</taxon>
        <taxon>Mycoplasmopsis</taxon>
    </lineage>
</organism>
<keyword evidence="2" id="KW-1185">Reference proteome</keyword>
<dbReference type="EMBL" id="LS991951">
    <property type="protein sequence ID" value="SYV97260.1"/>
    <property type="molecule type" value="Genomic_DNA"/>
</dbReference>
<dbReference type="RefSeq" id="WP_117275232.1">
    <property type="nucleotide sequence ID" value="NZ_LS991951.1"/>
</dbReference>
<sequence length="80" mass="9300">MNNATEIVKGPNYINDRLEMRHYELDTVIGKIDDKKCLVTLLERQTRKSYTTITKIGYKYIYKALNNMINKSGLNVKSLT</sequence>
<accession>A0A3B0PNG4</accession>
<proteinExistence type="predicted"/>
<dbReference type="OrthoDB" id="398176at2"/>
<name>A0A3B0PNG4_9BACT</name>
<dbReference type="KEGG" id="medw:NCTC10132_00619"/>
<protein>
    <submittedName>
        <fullName evidence="1">Transposase</fullName>
    </submittedName>
</protein>
<gene>
    <name evidence="1" type="ORF">NCTC10132_00619</name>
</gene>
<dbReference type="Proteomes" id="UP000257559">
    <property type="component" value="Chromosome"/>
</dbReference>
<dbReference type="AlphaFoldDB" id="A0A3B0PNG4"/>